<proteinExistence type="predicted"/>
<reference evidence="2" key="1">
    <citation type="submission" date="2020-09" db="EMBL/GenBank/DDBJ databases">
        <title>Genome-Enabled Discovery of Anthraquinone Biosynthesis in Senna tora.</title>
        <authorList>
            <person name="Kang S.-H."/>
            <person name="Pandey R.P."/>
            <person name="Lee C.-M."/>
            <person name="Sim J.-S."/>
            <person name="Jeong J.-T."/>
            <person name="Choi B.-S."/>
            <person name="Jung M."/>
            <person name="Ginzburg D."/>
            <person name="Zhao K."/>
            <person name="Won S.Y."/>
            <person name="Oh T.-J."/>
            <person name="Yu Y."/>
            <person name="Kim N.-H."/>
            <person name="Lee O.R."/>
            <person name="Lee T.-H."/>
            <person name="Bashyal P."/>
            <person name="Kim T.-S."/>
            <person name="Lee W.-H."/>
            <person name="Kawkins C."/>
            <person name="Kim C.-K."/>
            <person name="Kim J.S."/>
            <person name="Ahn B.O."/>
            <person name="Rhee S.Y."/>
            <person name="Sohng J.K."/>
        </authorList>
    </citation>
    <scope>NUCLEOTIDE SEQUENCE</scope>
    <source>
        <tissue evidence="2">Leaf</tissue>
    </source>
</reference>
<dbReference type="EMBL" id="JAAIUW010000010">
    <property type="protein sequence ID" value="KAF7811871.1"/>
    <property type="molecule type" value="Genomic_DNA"/>
</dbReference>
<comment type="caution">
    <text evidence="2">The sequence shown here is derived from an EMBL/GenBank/DDBJ whole genome shotgun (WGS) entry which is preliminary data.</text>
</comment>
<keyword evidence="1" id="KW-0472">Membrane</keyword>
<keyword evidence="3" id="KW-1185">Reference proteome</keyword>
<evidence type="ECO:0000313" key="2">
    <source>
        <dbReference type="EMBL" id="KAF7811871.1"/>
    </source>
</evidence>
<keyword evidence="1" id="KW-1133">Transmembrane helix</keyword>
<name>A0A834SY45_9FABA</name>
<dbReference type="OrthoDB" id="2789670at2759"/>
<sequence length="63" mass="7224">MVNFLIEELVLFVQSYYGMIMVTLFSIGVTYFASKAWKIASNQKDDIPGRLGIPLVGKRKRRI</sequence>
<dbReference type="AlphaFoldDB" id="A0A834SY45"/>
<organism evidence="2 3">
    <name type="scientific">Senna tora</name>
    <dbReference type="NCBI Taxonomy" id="362788"/>
    <lineage>
        <taxon>Eukaryota</taxon>
        <taxon>Viridiplantae</taxon>
        <taxon>Streptophyta</taxon>
        <taxon>Embryophyta</taxon>
        <taxon>Tracheophyta</taxon>
        <taxon>Spermatophyta</taxon>
        <taxon>Magnoliopsida</taxon>
        <taxon>eudicotyledons</taxon>
        <taxon>Gunneridae</taxon>
        <taxon>Pentapetalae</taxon>
        <taxon>rosids</taxon>
        <taxon>fabids</taxon>
        <taxon>Fabales</taxon>
        <taxon>Fabaceae</taxon>
        <taxon>Caesalpinioideae</taxon>
        <taxon>Cassia clade</taxon>
        <taxon>Senna</taxon>
    </lineage>
</organism>
<protein>
    <submittedName>
        <fullName evidence="2">Cytochrome P450 family protein</fullName>
    </submittedName>
</protein>
<feature type="transmembrane region" description="Helical" evidence="1">
    <location>
        <begin position="15"/>
        <end position="34"/>
    </location>
</feature>
<dbReference type="Proteomes" id="UP000634136">
    <property type="component" value="Unassembled WGS sequence"/>
</dbReference>
<gene>
    <name evidence="2" type="ORF">G2W53_032847</name>
</gene>
<keyword evidence="1" id="KW-0812">Transmembrane</keyword>
<evidence type="ECO:0000256" key="1">
    <source>
        <dbReference type="SAM" id="Phobius"/>
    </source>
</evidence>
<accession>A0A834SY45</accession>
<evidence type="ECO:0000313" key="3">
    <source>
        <dbReference type="Proteomes" id="UP000634136"/>
    </source>
</evidence>